<accession>F2HI72</accession>
<dbReference type="RefSeq" id="XP_003239894.1">
    <property type="nucleotide sequence ID" value="XM_003239846.1"/>
</dbReference>
<evidence type="ECO:0000313" key="2">
    <source>
        <dbReference type="EMBL" id="AEA38996.1"/>
    </source>
</evidence>
<gene>
    <name evidence="2" type="ORF">CPARA_3gp338</name>
</gene>
<dbReference type="AlphaFoldDB" id="F2HI72"/>
<name>F2HI72_9CRYP</name>
<keyword evidence="2" id="KW-0542">Nucleomorph</keyword>
<evidence type="ECO:0000256" key="1">
    <source>
        <dbReference type="SAM" id="Phobius"/>
    </source>
</evidence>
<keyword evidence="1" id="KW-1133">Transmembrane helix</keyword>
<evidence type="ECO:0000313" key="3">
    <source>
        <dbReference type="Proteomes" id="UP000243423"/>
    </source>
</evidence>
<reference evidence="2 3" key="1">
    <citation type="journal article" date="2011" name="Genome Biol. Evol.">
        <title>Complete nucleomorph genome sequence of the nonphotosynthetic alga Cryptomonas paramecium reveals a core nucleomorph gene set.</title>
        <authorList>
            <person name="Tanifuji G."/>
            <person name="Onodera N.T."/>
            <person name="Wheeler T.J."/>
            <person name="Dlutek M."/>
            <person name="Donaher N."/>
            <person name="Archibald J.M."/>
        </authorList>
    </citation>
    <scope>NUCLEOTIDE SEQUENCE [LARGE SCALE GENOMIC DNA]</scope>
    <source>
        <strain evidence="2 3">CCAP977/2A</strain>
    </source>
</reference>
<protein>
    <submittedName>
        <fullName evidence="2">Uncharacterized protein</fullName>
    </submittedName>
</protein>
<dbReference type="Proteomes" id="UP000243423">
    <property type="component" value="Nucleomorph 3"/>
</dbReference>
<keyword evidence="1" id="KW-0472">Membrane</keyword>
<dbReference type="EMBL" id="CP002174">
    <property type="protein sequence ID" value="AEA38996.1"/>
    <property type="molecule type" value="Genomic_DNA"/>
</dbReference>
<geneLocation type="nucleomorph" evidence="2"/>
<feature type="transmembrane region" description="Helical" evidence="1">
    <location>
        <begin position="169"/>
        <end position="188"/>
    </location>
</feature>
<feature type="transmembrane region" description="Helical" evidence="1">
    <location>
        <begin position="64"/>
        <end position="84"/>
    </location>
</feature>
<sequence>MDYEKIFNQGINNTYLSHNKLKTLFRFISKPRVKKLSNLRAFQKVFLKKKSTKKKFIELVRFDFVLYFILLFKFHKIPILYFFLYSHFKKLSYIFIDMKKLNLILNIKLNVLNQFCLSEKPDSLRYDTKNFCIFTSFSDLYYEIKTILYKLILHDVFGSSLLKLHMKNVQNTTIYVILNIFCYFEYVFKNVKIKILNMINLYEIFTKYNFLCKQFIPCGDFYCFFFRNKLRTFFSKKNNKIIN</sequence>
<keyword evidence="1" id="KW-0812">Transmembrane</keyword>
<dbReference type="GeneID" id="10447404"/>
<proteinExistence type="predicted"/>
<organism evidence="2 3">
    <name type="scientific">Cryptomonas paramaecium</name>
    <dbReference type="NCBI Taxonomy" id="2898"/>
    <lineage>
        <taxon>Eukaryota</taxon>
        <taxon>Cryptophyceae</taxon>
        <taxon>Cryptomonadales</taxon>
        <taxon>Cryptomonadaceae</taxon>
        <taxon>Cryptomonas</taxon>
    </lineage>
</organism>